<dbReference type="Pfam" id="PF13884">
    <property type="entry name" value="Peptidase_S74"/>
    <property type="match status" value="1"/>
</dbReference>
<keyword evidence="5" id="KW-1185">Reference proteome</keyword>
<evidence type="ECO:0000256" key="1">
    <source>
        <dbReference type="SAM" id="Coils"/>
    </source>
</evidence>
<organism evidence="4 5">
    <name type="scientific">Marinoscillum furvescens DSM 4134</name>
    <dbReference type="NCBI Taxonomy" id="1122208"/>
    <lineage>
        <taxon>Bacteria</taxon>
        <taxon>Pseudomonadati</taxon>
        <taxon>Bacteroidota</taxon>
        <taxon>Cytophagia</taxon>
        <taxon>Cytophagales</taxon>
        <taxon>Reichenbachiellaceae</taxon>
        <taxon>Marinoscillum</taxon>
    </lineage>
</organism>
<reference evidence="4 5" key="1">
    <citation type="submission" date="2018-07" db="EMBL/GenBank/DDBJ databases">
        <title>Genomic Encyclopedia of Type Strains, Phase IV (KMG-IV): sequencing the most valuable type-strain genomes for metagenomic binning, comparative biology and taxonomic classification.</title>
        <authorList>
            <person name="Goeker M."/>
        </authorList>
    </citation>
    <scope>NUCLEOTIDE SEQUENCE [LARGE SCALE GENOMIC DNA]</scope>
    <source>
        <strain evidence="4 5">DSM 4134</strain>
    </source>
</reference>
<evidence type="ECO:0000256" key="2">
    <source>
        <dbReference type="SAM" id="SignalP"/>
    </source>
</evidence>
<comment type="caution">
    <text evidence="4">The sequence shown here is derived from an EMBL/GenBank/DDBJ whole genome shotgun (WGS) entry which is preliminary data.</text>
</comment>
<name>A0A3D9L1D9_MARFU</name>
<keyword evidence="2" id="KW-0732">Signal</keyword>
<protein>
    <submittedName>
        <fullName evidence="4">Endosialidase-like protein</fullName>
    </submittedName>
</protein>
<dbReference type="InterPro" id="IPR036388">
    <property type="entry name" value="WH-like_DNA-bd_sf"/>
</dbReference>
<evidence type="ECO:0000313" key="5">
    <source>
        <dbReference type="Proteomes" id="UP000256779"/>
    </source>
</evidence>
<dbReference type="InterPro" id="IPR030392">
    <property type="entry name" value="S74_ICA"/>
</dbReference>
<feature type="signal peptide" evidence="2">
    <location>
        <begin position="1"/>
        <end position="19"/>
    </location>
</feature>
<gene>
    <name evidence="4" type="ORF">C7460_11218</name>
</gene>
<feature type="coiled-coil region" evidence="1">
    <location>
        <begin position="758"/>
        <end position="792"/>
    </location>
</feature>
<dbReference type="EMBL" id="QREG01000012">
    <property type="protein sequence ID" value="RED97409.1"/>
    <property type="molecule type" value="Genomic_DNA"/>
</dbReference>
<feature type="chain" id="PRO_5017584365" evidence="2">
    <location>
        <begin position="20"/>
        <end position="825"/>
    </location>
</feature>
<sequence>MIKSTLTSFLLLVLVFAQAQKIPFQGKLVENNVAVTGTKTFQFSIDSTWSETHTDVNVQDGFYAVVLGSINPLPVDLYQGRDEVSLSINVDGTALSSVQLFAPISSAEVSRREYIGPDDLRGSDTVYYFQVNADVNRVLQVDNLGSGSRGNAYGIRANSISQAGDTTFRVGVFGSATGDGSGDHTGLYGQGWGQGHFNNGVVGRAGGAGNGDVGFGTGSYNSGIYGAGFNNAWGNVGVTGEALGSTGVDNVGVSGVSRVNDGSDTIQNKGMIARAEGPGINYGIMAEAFGGKENYAGIFNGDVDVNGVLRVNGQQVGASDSISARDIEVTDEFGTMKAHLNYFGPNKSGSLVINGANDSTKVILGTGGGGYGAYLGMYDSLRYLGARLGVNNKGRGNLFTYNEQHKNVGWIGSNDGNSGLMQIVGYDDAGNQLGAMLGYHPGGLPTLILESNNGGVGPFANLIHLNTFQNGVGNYVGEINLGSQNRTNNGVGSGITMSIDDNDLPFIQLKGGNDLGWDVRGQFKLDSVGSLGTAGRLELLGPGGNVNNDVLQLFSVGASFDPGGQDAGRAAGEMFLWGGEAPNFQFGGRQWENTDQAYFTMYGSHDDGGGWYMSNLNMEVVNQGAYEGVSFKMFNTQSGGIAQENVLIESNLYGSNGGGIVLRNLSDSVTIELLGEGGTINATTVNQSSDRRLKENIVSQEGALAKVKELQGVTYEWKNDETDAQNIGFIAQEVEKVYPEVVTTRQDGFKAVNYAVLVSALVEAIKELDAKVADLKTENADLKAALNESASQDDLSELKAEIESIKKLLSLSVEQNKTTTVGQTK</sequence>
<proteinExistence type="predicted"/>
<dbReference type="AlphaFoldDB" id="A0A3D9L1D9"/>
<dbReference type="RefSeq" id="WP_115868566.1">
    <property type="nucleotide sequence ID" value="NZ_QREG01000012.1"/>
</dbReference>
<feature type="domain" description="Peptidase S74" evidence="3">
    <location>
        <begin position="689"/>
        <end position="779"/>
    </location>
</feature>
<dbReference type="PROSITE" id="PS51688">
    <property type="entry name" value="ICA"/>
    <property type="match status" value="1"/>
</dbReference>
<dbReference type="OrthoDB" id="1001730at2"/>
<keyword evidence="1" id="KW-0175">Coiled coil</keyword>
<evidence type="ECO:0000259" key="3">
    <source>
        <dbReference type="PROSITE" id="PS51688"/>
    </source>
</evidence>
<dbReference type="Proteomes" id="UP000256779">
    <property type="component" value="Unassembled WGS sequence"/>
</dbReference>
<accession>A0A3D9L1D9</accession>
<evidence type="ECO:0000313" key="4">
    <source>
        <dbReference type="EMBL" id="RED97409.1"/>
    </source>
</evidence>
<dbReference type="Gene3D" id="1.10.10.10">
    <property type="entry name" value="Winged helix-like DNA-binding domain superfamily/Winged helix DNA-binding domain"/>
    <property type="match status" value="1"/>
</dbReference>